<dbReference type="Gene3D" id="1.20.1070.10">
    <property type="entry name" value="Rhodopsin 7-helix transmembrane proteins"/>
    <property type="match status" value="1"/>
</dbReference>
<dbReference type="InterPro" id="IPR052954">
    <property type="entry name" value="GPCR-Ligand_Int"/>
</dbReference>
<protein>
    <recommendedName>
        <fullName evidence="4">G-protein coupled receptors family 1 profile domain-containing protein</fullName>
    </recommendedName>
</protein>
<evidence type="ECO:0000313" key="3">
    <source>
        <dbReference type="Proteomes" id="UP000318571"/>
    </source>
</evidence>
<dbReference type="AlphaFoldDB" id="A0A553NNX1"/>
<evidence type="ECO:0008006" key="4">
    <source>
        <dbReference type="Google" id="ProtNLM"/>
    </source>
</evidence>
<comment type="caution">
    <text evidence="2">The sequence shown here is derived from an EMBL/GenBank/DDBJ whole genome shotgun (WGS) entry which is preliminary data.</text>
</comment>
<reference evidence="2 3" key="1">
    <citation type="journal article" date="2018" name="Nat. Ecol. Evol.">
        <title>Genomic signatures of mitonuclear coevolution across populations of Tigriopus californicus.</title>
        <authorList>
            <person name="Barreto F.S."/>
            <person name="Watson E.T."/>
            <person name="Lima T.G."/>
            <person name="Willett C.S."/>
            <person name="Edmands S."/>
            <person name="Li W."/>
            <person name="Burton R.S."/>
        </authorList>
    </citation>
    <scope>NUCLEOTIDE SEQUENCE [LARGE SCALE GENOMIC DNA]</scope>
    <source>
        <strain evidence="2 3">San Diego</strain>
    </source>
</reference>
<dbReference type="PANTHER" id="PTHR46641">
    <property type="entry name" value="FMRFAMIDE RECEPTOR-RELATED"/>
    <property type="match status" value="1"/>
</dbReference>
<keyword evidence="3" id="KW-1185">Reference proteome</keyword>
<sequence>MAMIFVAIVTGFLLSNSPRILLNFHEVVVLDNAMACSRAGFRSFPVWCRILTSFSHLFLVLNSSINILFYCMFNSQFRVEARKALNEMFEKCSRRDESGGLHCQNASRDRISPQRNKLKNTNTNPNSSSEMDEALLSNSGVNATKV</sequence>
<feature type="compositionally biased region" description="Polar residues" evidence="1">
    <location>
        <begin position="136"/>
        <end position="146"/>
    </location>
</feature>
<name>A0A553NNX1_TIGCA</name>
<organism evidence="2 3">
    <name type="scientific">Tigriopus californicus</name>
    <name type="common">Marine copepod</name>
    <dbReference type="NCBI Taxonomy" id="6832"/>
    <lineage>
        <taxon>Eukaryota</taxon>
        <taxon>Metazoa</taxon>
        <taxon>Ecdysozoa</taxon>
        <taxon>Arthropoda</taxon>
        <taxon>Crustacea</taxon>
        <taxon>Multicrustacea</taxon>
        <taxon>Hexanauplia</taxon>
        <taxon>Copepoda</taxon>
        <taxon>Harpacticoida</taxon>
        <taxon>Harpacticidae</taxon>
        <taxon>Tigriopus</taxon>
    </lineage>
</organism>
<feature type="compositionally biased region" description="Polar residues" evidence="1">
    <location>
        <begin position="113"/>
        <end position="129"/>
    </location>
</feature>
<feature type="region of interest" description="Disordered" evidence="1">
    <location>
        <begin position="94"/>
        <end position="146"/>
    </location>
</feature>
<gene>
    <name evidence="2" type="ORF">TCAL_11133</name>
</gene>
<dbReference type="SUPFAM" id="SSF81321">
    <property type="entry name" value="Family A G protein-coupled receptor-like"/>
    <property type="match status" value="1"/>
</dbReference>
<dbReference type="Proteomes" id="UP000318571">
    <property type="component" value="Chromosome 4"/>
</dbReference>
<proteinExistence type="predicted"/>
<evidence type="ECO:0000256" key="1">
    <source>
        <dbReference type="SAM" id="MobiDB-lite"/>
    </source>
</evidence>
<dbReference type="EMBL" id="VCGU01000011">
    <property type="protein sequence ID" value="TRY67132.1"/>
    <property type="molecule type" value="Genomic_DNA"/>
</dbReference>
<dbReference type="PANTHER" id="PTHR46641:SF2">
    <property type="entry name" value="FMRFAMIDE RECEPTOR"/>
    <property type="match status" value="1"/>
</dbReference>
<accession>A0A553NNX1</accession>
<evidence type="ECO:0000313" key="2">
    <source>
        <dbReference type="EMBL" id="TRY67132.1"/>
    </source>
</evidence>